<dbReference type="Proteomes" id="UP000008922">
    <property type="component" value="Chromosome"/>
</dbReference>
<feature type="domain" description="ABC transporter" evidence="10">
    <location>
        <begin position="271"/>
        <end position="516"/>
    </location>
</feature>
<evidence type="ECO:0000256" key="7">
    <source>
        <dbReference type="ARBA" id="ARBA00022840"/>
    </source>
</evidence>
<keyword evidence="2" id="KW-0813">Transport</keyword>
<dbReference type="KEGG" id="atm:ANT_17120"/>
<evidence type="ECO:0000256" key="1">
    <source>
        <dbReference type="ARBA" id="ARBA00004202"/>
    </source>
</evidence>
<keyword evidence="6" id="KW-0547">Nucleotide-binding</keyword>
<comment type="subcellular location">
    <subcellularLocation>
        <location evidence="1">Cell membrane</location>
        <topology evidence="1">Peripheral membrane protein</topology>
    </subcellularLocation>
</comment>
<evidence type="ECO:0000313" key="12">
    <source>
        <dbReference type="Proteomes" id="UP000008922"/>
    </source>
</evidence>
<dbReference type="CDD" id="cd03215">
    <property type="entry name" value="ABC_Carb_Monos_II"/>
    <property type="match status" value="1"/>
</dbReference>
<reference evidence="11 12" key="1">
    <citation type="submission" date="2010-12" db="EMBL/GenBank/DDBJ databases">
        <title>Whole genome sequence of Anaerolinea thermophila UNI-1.</title>
        <authorList>
            <person name="Narita-Yamada S."/>
            <person name="Kishi E."/>
            <person name="Watanabe Y."/>
            <person name="Takasaki K."/>
            <person name="Ankai A."/>
            <person name="Oguchi A."/>
            <person name="Fukui S."/>
            <person name="Takahashi M."/>
            <person name="Yashiro I."/>
            <person name="Hosoyama A."/>
            <person name="Sekiguchi Y."/>
            <person name="Hanada S."/>
            <person name="Fujita N."/>
        </authorList>
    </citation>
    <scope>NUCLEOTIDE SEQUENCE [LARGE SCALE GENOMIC DNA]</scope>
    <source>
        <strain evidence="12">DSM 14523 / JCM 11388 / NBRC 100420 / UNI-1</strain>
    </source>
</reference>
<keyword evidence="8" id="KW-1278">Translocase</keyword>
<evidence type="ECO:0000256" key="9">
    <source>
        <dbReference type="ARBA" id="ARBA00023136"/>
    </source>
</evidence>
<dbReference type="STRING" id="926569.ANT_17120"/>
<name>E8N5M4_ANATU</name>
<dbReference type="PANTHER" id="PTHR43790:SF1">
    <property type="entry name" value="XYLOSE IMPORT ATP-BINDING PROTEIN XYLG"/>
    <property type="match status" value="1"/>
</dbReference>
<dbReference type="InterPro" id="IPR017871">
    <property type="entry name" value="ABC_transporter-like_CS"/>
</dbReference>
<protein>
    <submittedName>
        <fullName evidence="11">D-xylose ABC transporter ATP-binding protein</fullName>
    </submittedName>
</protein>
<dbReference type="HOGENOM" id="CLU_000604_92_3_0"/>
<evidence type="ECO:0000256" key="2">
    <source>
        <dbReference type="ARBA" id="ARBA00022448"/>
    </source>
</evidence>
<dbReference type="AlphaFoldDB" id="E8N5M4"/>
<keyword evidence="9" id="KW-0472">Membrane</keyword>
<keyword evidence="5" id="KW-0677">Repeat</keyword>
<keyword evidence="12" id="KW-1185">Reference proteome</keyword>
<evidence type="ECO:0000256" key="4">
    <source>
        <dbReference type="ARBA" id="ARBA00022597"/>
    </source>
</evidence>
<evidence type="ECO:0000256" key="8">
    <source>
        <dbReference type="ARBA" id="ARBA00022967"/>
    </source>
</evidence>
<dbReference type="EMBL" id="AP012029">
    <property type="protein sequence ID" value="BAJ63738.1"/>
    <property type="molecule type" value="Genomic_DNA"/>
</dbReference>
<dbReference type="Gene3D" id="3.40.50.300">
    <property type="entry name" value="P-loop containing nucleotide triphosphate hydrolases"/>
    <property type="match status" value="2"/>
</dbReference>
<dbReference type="InterPro" id="IPR027417">
    <property type="entry name" value="P-loop_NTPase"/>
</dbReference>
<dbReference type="eggNOG" id="COG1129">
    <property type="taxonomic scope" value="Bacteria"/>
</dbReference>
<dbReference type="InterPro" id="IPR003439">
    <property type="entry name" value="ABC_transporter-like_ATP-bd"/>
</dbReference>
<dbReference type="SMART" id="SM00382">
    <property type="entry name" value="AAA"/>
    <property type="match status" value="2"/>
</dbReference>
<dbReference type="Pfam" id="PF00005">
    <property type="entry name" value="ABC_tran"/>
    <property type="match status" value="2"/>
</dbReference>
<dbReference type="InterPro" id="IPR003593">
    <property type="entry name" value="AAA+_ATPase"/>
</dbReference>
<dbReference type="PROSITE" id="PS00211">
    <property type="entry name" value="ABC_TRANSPORTER_1"/>
    <property type="match status" value="1"/>
</dbReference>
<evidence type="ECO:0000256" key="6">
    <source>
        <dbReference type="ARBA" id="ARBA00022741"/>
    </source>
</evidence>
<dbReference type="CDD" id="cd03216">
    <property type="entry name" value="ABC_Carb_Monos_I"/>
    <property type="match status" value="1"/>
</dbReference>
<evidence type="ECO:0000256" key="3">
    <source>
        <dbReference type="ARBA" id="ARBA00022475"/>
    </source>
</evidence>
<feature type="domain" description="ABC transporter" evidence="10">
    <location>
        <begin position="14"/>
        <end position="254"/>
    </location>
</feature>
<dbReference type="InterPro" id="IPR050107">
    <property type="entry name" value="ABC_carbohydrate_import_ATPase"/>
</dbReference>
<dbReference type="GO" id="GO:0005524">
    <property type="term" value="F:ATP binding"/>
    <property type="evidence" value="ECO:0007669"/>
    <property type="project" value="UniProtKB-KW"/>
</dbReference>
<organism evidence="11 12">
    <name type="scientific">Anaerolinea thermophila (strain DSM 14523 / JCM 11388 / NBRC 100420 / UNI-1)</name>
    <dbReference type="NCBI Taxonomy" id="926569"/>
    <lineage>
        <taxon>Bacteria</taxon>
        <taxon>Bacillati</taxon>
        <taxon>Chloroflexota</taxon>
        <taxon>Anaerolineae</taxon>
        <taxon>Anaerolineales</taxon>
        <taxon>Anaerolineaceae</taxon>
        <taxon>Anaerolinea</taxon>
    </lineage>
</organism>
<sequence length="519" mass="57665">MTAMRREPVEDNILEFHNVTKRFPGVVALNDVSFSIKRGEIHGICGENGAGKSTLMKILSGVYPYGTYEGTILYDGKELRLEDRSIRQAIEEGIAIVYQELTLVPNMTVGENIFLGKEPLLPNGSIDWDRLYADTAKILEKYRLDIQPQAIVKYLGVGKMQMAEIAKALAENAKVLILDEPTSALTEAEVDKLMEILQTLKEHGVTCIYITHKLEEFFRITDSITVLRDGKAIITAPTRELNLEKLVSYMVGREMKERFPKGNRHPGKVIFEVENLHAIDPNDPEKKILNGVSFDLREGEILGIAGLMGSGRTELVTTIFGEYGKITQGKIRLDGKEIHIHSARDAMKYGISLVPEDRKRQGLVLMQSILKNVSLPNLDRFASFMRIDELAELKAAVAQAKNLAIKASTLQAPCDSLSGGNQQKVVIAKWLLSSPRILIMDDPTRGIDVGAKYEIYKLMNELAEKGVAIIMISSELEEVLGMSDRIVVMHEGRSNGCLSIHEATQEKIMTLATGIAEMV</sequence>
<dbReference type="InParanoid" id="E8N5M4"/>
<dbReference type="PANTHER" id="PTHR43790">
    <property type="entry name" value="CARBOHYDRATE TRANSPORT ATP-BINDING PROTEIN MG119-RELATED"/>
    <property type="match status" value="1"/>
</dbReference>
<dbReference type="FunFam" id="3.40.50.300:FF:000127">
    <property type="entry name" value="Ribose import ATP-binding protein RbsA"/>
    <property type="match status" value="1"/>
</dbReference>
<evidence type="ECO:0000313" key="11">
    <source>
        <dbReference type="EMBL" id="BAJ63738.1"/>
    </source>
</evidence>
<evidence type="ECO:0000259" key="10">
    <source>
        <dbReference type="PROSITE" id="PS50893"/>
    </source>
</evidence>
<proteinExistence type="predicted"/>
<dbReference type="PROSITE" id="PS50893">
    <property type="entry name" value="ABC_TRANSPORTER_2"/>
    <property type="match status" value="2"/>
</dbReference>
<evidence type="ECO:0000256" key="5">
    <source>
        <dbReference type="ARBA" id="ARBA00022737"/>
    </source>
</evidence>
<accession>E8N5M4</accession>
<keyword evidence="4" id="KW-0762">Sugar transport</keyword>
<dbReference type="GO" id="GO:0005886">
    <property type="term" value="C:plasma membrane"/>
    <property type="evidence" value="ECO:0007669"/>
    <property type="project" value="UniProtKB-SubCell"/>
</dbReference>
<dbReference type="SUPFAM" id="SSF52540">
    <property type="entry name" value="P-loop containing nucleoside triphosphate hydrolases"/>
    <property type="match status" value="2"/>
</dbReference>
<keyword evidence="7 11" id="KW-0067">ATP-binding</keyword>
<dbReference type="GO" id="GO:0016887">
    <property type="term" value="F:ATP hydrolysis activity"/>
    <property type="evidence" value="ECO:0007669"/>
    <property type="project" value="InterPro"/>
</dbReference>
<keyword evidence="3" id="KW-1003">Cell membrane</keyword>
<gene>
    <name evidence="11" type="ordered locus">ANT_17120</name>
</gene>